<dbReference type="SUPFAM" id="SSF51126">
    <property type="entry name" value="Pectin lyase-like"/>
    <property type="match status" value="1"/>
</dbReference>
<protein>
    <submittedName>
        <fullName evidence="5">Polygalacturonase</fullName>
        <ecNumber evidence="5">3.2.1.15</ecNumber>
    </submittedName>
</protein>
<sequence>MNNHIFLATNYQVIGDGKTDNSKSLNKVIANIDQLGGGTLILSPGEYLTGSLKLCSNLTLQIDAGATLSFINDVAAYPVVNSRWEGAKRDVYRACLYGNDIQNVTLTGKGMVEGNGAFWWKLFKSEKIEYPRPYLVSIEHSSNITIKNLTFHNSPSWTLHPMESDNILIDGVSVYNPADSPNTDGLDPESCSDIRIVNSLFDVGDDCIAIKAGTEATAKKSPCKNIIISNCNMKHGHGGVVIGSEMSGDVENVVINNCVFFQTDRGIRLKTRRGRGGTVSDIAVSNIVMTDTLCPIVINSYYFCGPSGKEKYVWDKDKYPVDARTPIYKRFTFSNIIAKNVKSAAMFVYGLPEMPVEDLSINSLQVYMDPDASPIEPAMIADAPKLSQSGIFIENTANVSISNTTVTGANTELFEHNLANDNLQVK</sequence>
<organism evidence="5 6">
    <name type="scientific">Paucilactobacillus wasatchensis</name>
    <dbReference type="NCBI Taxonomy" id="1335616"/>
    <lineage>
        <taxon>Bacteria</taxon>
        <taxon>Bacillati</taxon>
        <taxon>Bacillota</taxon>
        <taxon>Bacilli</taxon>
        <taxon>Lactobacillales</taxon>
        <taxon>Lactobacillaceae</taxon>
        <taxon>Paucilactobacillus</taxon>
    </lineage>
</organism>
<evidence type="ECO:0000256" key="2">
    <source>
        <dbReference type="ARBA" id="ARBA00022801"/>
    </source>
</evidence>
<dbReference type="EC" id="3.2.1.15" evidence="5"/>
<dbReference type="AlphaFoldDB" id="A0A0D1AAV9"/>
<dbReference type="InterPro" id="IPR051801">
    <property type="entry name" value="GH28_Enzymes"/>
</dbReference>
<dbReference type="GO" id="GO:0004650">
    <property type="term" value="F:polygalacturonase activity"/>
    <property type="evidence" value="ECO:0007669"/>
    <property type="project" value="UniProtKB-EC"/>
</dbReference>
<dbReference type="PATRIC" id="fig|1335616.4.peg.508"/>
<comment type="similarity">
    <text evidence="1 4">Belongs to the glycosyl hydrolase 28 family.</text>
</comment>
<accession>A0A0D1AAV9</accession>
<dbReference type="PANTHER" id="PTHR31339:SF9">
    <property type="entry name" value="PLASMIN AND FIBRONECTIN-BINDING PROTEIN A"/>
    <property type="match status" value="1"/>
</dbReference>
<dbReference type="Proteomes" id="UP000032279">
    <property type="component" value="Unassembled WGS sequence"/>
</dbReference>
<evidence type="ECO:0000256" key="1">
    <source>
        <dbReference type="ARBA" id="ARBA00008834"/>
    </source>
</evidence>
<name>A0A0D1AAV9_9LACO</name>
<gene>
    <name evidence="5" type="ORF">WDC_0508</name>
</gene>
<evidence type="ECO:0000313" key="6">
    <source>
        <dbReference type="Proteomes" id="UP000032279"/>
    </source>
</evidence>
<dbReference type="SMART" id="SM00710">
    <property type="entry name" value="PbH1"/>
    <property type="match status" value="5"/>
</dbReference>
<dbReference type="InterPro" id="IPR000743">
    <property type="entry name" value="Glyco_hydro_28"/>
</dbReference>
<proteinExistence type="inferred from homology"/>
<evidence type="ECO:0000256" key="3">
    <source>
        <dbReference type="ARBA" id="ARBA00023295"/>
    </source>
</evidence>
<reference evidence="5 6" key="1">
    <citation type="submission" date="2013-08" db="EMBL/GenBank/DDBJ databases">
        <title>Lactobacillus wasatchii sp. WDC04, a late gas producing bacteria isolated from aged chedder cheese.</title>
        <authorList>
            <person name="Oberg C.J."/>
            <person name="Culumber M."/>
            <person name="McMahon D.J."/>
            <person name="Broadbent J.R."/>
            <person name="Oberg T.S."/>
            <person name="Ortaki F."/>
        </authorList>
    </citation>
    <scope>NUCLEOTIDE SEQUENCE [LARGE SCALE GENOMIC DNA]</scope>
    <source>
        <strain evidence="5 6">WDC04</strain>
    </source>
</reference>
<dbReference type="EMBL" id="AWTT01000008">
    <property type="protein sequence ID" value="KIS03861.1"/>
    <property type="molecule type" value="Genomic_DNA"/>
</dbReference>
<dbReference type="GO" id="GO:0005975">
    <property type="term" value="P:carbohydrate metabolic process"/>
    <property type="evidence" value="ECO:0007669"/>
    <property type="project" value="InterPro"/>
</dbReference>
<keyword evidence="2 4" id="KW-0378">Hydrolase</keyword>
<dbReference type="PANTHER" id="PTHR31339">
    <property type="entry name" value="PECTIN LYASE-RELATED"/>
    <property type="match status" value="1"/>
</dbReference>
<comment type="caution">
    <text evidence="5">The sequence shown here is derived from an EMBL/GenBank/DDBJ whole genome shotgun (WGS) entry which is preliminary data.</text>
</comment>
<keyword evidence="3 4" id="KW-0326">Glycosidase</keyword>
<dbReference type="OrthoDB" id="9795222at2"/>
<dbReference type="Pfam" id="PF00295">
    <property type="entry name" value="Glyco_hydro_28"/>
    <property type="match status" value="1"/>
</dbReference>
<keyword evidence="6" id="KW-1185">Reference proteome</keyword>
<dbReference type="RefSeq" id="WP_044010228.1">
    <property type="nucleotide sequence ID" value="NZ_AWTT01000008.1"/>
</dbReference>
<dbReference type="STRING" id="1335616.WDC_0508"/>
<dbReference type="InterPro" id="IPR012334">
    <property type="entry name" value="Pectin_lyas_fold"/>
</dbReference>
<dbReference type="InterPro" id="IPR011050">
    <property type="entry name" value="Pectin_lyase_fold/virulence"/>
</dbReference>
<dbReference type="Gene3D" id="2.160.20.10">
    <property type="entry name" value="Single-stranded right-handed beta-helix, Pectin lyase-like"/>
    <property type="match status" value="1"/>
</dbReference>
<dbReference type="PROSITE" id="PS00502">
    <property type="entry name" value="POLYGALACTURONASE"/>
    <property type="match status" value="1"/>
</dbReference>
<evidence type="ECO:0000313" key="5">
    <source>
        <dbReference type="EMBL" id="KIS03861.1"/>
    </source>
</evidence>
<evidence type="ECO:0000256" key="4">
    <source>
        <dbReference type="RuleBase" id="RU361169"/>
    </source>
</evidence>
<dbReference type="InterPro" id="IPR006626">
    <property type="entry name" value="PbH1"/>
</dbReference>